<dbReference type="OrthoDB" id="2448548at2759"/>
<organism evidence="3 4">
    <name type="scientific">Glomus cerebriforme</name>
    <dbReference type="NCBI Taxonomy" id="658196"/>
    <lineage>
        <taxon>Eukaryota</taxon>
        <taxon>Fungi</taxon>
        <taxon>Fungi incertae sedis</taxon>
        <taxon>Mucoromycota</taxon>
        <taxon>Glomeromycotina</taxon>
        <taxon>Glomeromycetes</taxon>
        <taxon>Glomerales</taxon>
        <taxon>Glomeraceae</taxon>
        <taxon>Glomus</taxon>
    </lineage>
</organism>
<protein>
    <recommendedName>
        <fullName evidence="2">C2H2-type domain-containing protein</fullName>
    </recommendedName>
</protein>
<sequence>MSYKCPICERMFSQRTSYSQHIQKCIKIAKINDDDTIHSSEMDTESNQKNENEVQDILFDSIETKMSTMSLEDEDILELFEEHEIFEEFENPESETYTEFSNDAYKVACRN</sequence>
<evidence type="ECO:0000259" key="2">
    <source>
        <dbReference type="PROSITE" id="PS50157"/>
    </source>
</evidence>
<gene>
    <name evidence="3" type="ORF">C1645_825529</name>
</gene>
<name>A0A397SWE7_9GLOM</name>
<evidence type="ECO:0000313" key="4">
    <source>
        <dbReference type="Proteomes" id="UP000265703"/>
    </source>
</evidence>
<dbReference type="PROSITE" id="PS50157">
    <property type="entry name" value="ZINC_FINGER_C2H2_2"/>
    <property type="match status" value="1"/>
</dbReference>
<dbReference type="GO" id="GO:0008270">
    <property type="term" value="F:zinc ion binding"/>
    <property type="evidence" value="ECO:0007669"/>
    <property type="project" value="UniProtKB-KW"/>
</dbReference>
<dbReference type="EMBL" id="QKYT01000238">
    <property type="protein sequence ID" value="RIA88966.1"/>
    <property type="molecule type" value="Genomic_DNA"/>
</dbReference>
<feature type="domain" description="C2H2-type" evidence="2">
    <location>
        <begin position="3"/>
        <end position="43"/>
    </location>
</feature>
<keyword evidence="1" id="KW-0863">Zinc-finger</keyword>
<comment type="caution">
    <text evidence="3">The sequence shown here is derived from an EMBL/GenBank/DDBJ whole genome shotgun (WGS) entry which is preliminary data.</text>
</comment>
<accession>A0A397SWE7</accession>
<dbReference type="Proteomes" id="UP000265703">
    <property type="component" value="Unassembled WGS sequence"/>
</dbReference>
<keyword evidence="1" id="KW-0479">Metal-binding</keyword>
<keyword evidence="4" id="KW-1185">Reference proteome</keyword>
<evidence type="ECO:0000256" key="1">
    <source>
        <dbReference type="PROSITE-ProRule" id="PRU00042"/>
    </source>
</evidence>
<reference evidence="3 4" key="1">
    <citation type="submission" date="2018-06" db="EMBL/GenBank/DDBJ databases">
        <title>Comparative genomics reveals the genomic features of Rhizophagus irregularis, R. cerebriforme, R. diaphanum and Gigaspora rosea, and their symbiotic lifestyle signature.</title>
        <authorList>
            <person name="Morin E."/>
            <person name="San Clemente H."/>
            <person name="Chen E.C.H."/>
            <person name="De La Providencia I."/>
            <person name="Hainaut M."/>
            <person name="Kuo A."/>
            <person name="Kohler A."/>
            <person name="Murat C."/>
            <person name="Tang N."/>
            <person name="Roy S."/>
            <person name="Loubradou J."/>
            <person name="Henrissat B."/>
            <person name="Grigoriev I.V."/>
            <person name="Corradi N."/>
            <person name="Roux C."/>
            <person name="Martin F.M."/>
        </authorList>
    </citation>
    <scope>NUCLEOTIDE SEQUENCE [LARGE SCALE GENOMIC DNA]</scope>
    <source>
        <strain evidence="3 4">DAOM 227022</strain>
    </source>
</reference>
<evidence type="ECO:0000313" key="3">
    <source>
        <dbReference type="EMBL" id="RIA88966.1"/>
    </source>
</evidence>
<dbReference type="InterPro" id="IPR013087">
    <property type="entry name" value="Znf_C2H2_type"/>
</dbReference>
<dbReference type="AlphaFoldDB" id="A0A397SWE7"/>
<keyword evidence="1" id="KW-0862">Zinc</keyword>
<proteinExistence type="predicted"/>